<dbReference type="EnsemblPlants" id="OMERI04G20220.1">
    <property type="protein sequence ID" value="OMERI04G20220.1"/>
    <property type="gene ID" value="OMERI04G20220"/>
</dbReference>
<organism evidence="2">
    <name type="scientific">Oryza meridionalis</name>
    <dbReference type="NCBI Taxonomy" id="40149"/>
    <lineage>
        <taxon>Eukaryota</taxon>
        <taxon>Viridiplantae</taxon>
        <taxon>Streptophyta</taxon>
        <taxon>Embryophyta</taxon>
        <taxon>Tracheophyta</taxon>
        <taxon>Spermatophyta</taxon>
        <taxon>Magnoliopsida</taxon>
        <taxon>Liliopsida</taxon>
        <taxon>Poales</taxon>
        <taxon>Poaceae</taxon>
        <taxon>BOP clade</taxon>
        <taxon>Oryzoideae</taxon>
        <taxon>Oryzeae</taxon>
        <taxon>Oryzinae</taxon>
        <taxon>Oryza</taxon>
    </lineage>
</organism>
<sequence length="111" mass="11625">MASASHLRKLAMRSGGRAMPISMPPEPKRSSATDMASVDLLHGHDVHLHRPPEPEVHVDPATDNGMSSTHASVMRSTHGSQYPGSRCTASSMPAATAVSGAGREEALGDGW</sequence>
<dbReference type="HOGENOM" id="CLU_2162464_0_0_1"/>
<dbReference type="Gramene" id="OMERI04G20190.1">
    <property type="protein sequence ID" value="OMERI04G20190.1"/>
    <property type="gene ID" value="OMERI04G20190"/>
</dbReference>
<feature type="compositionally biased region" description="Basic and acidic residues" evidence="1">
    <location>
        <begin position="102"/>
        <end position="111"/>
    </location>
</feature>
<evidence type="ECO:0000313" key="2">
    <source>
        <dbReference type="EnsemblPlants" id="OMERI04G20220.1"/>
    </source>
</evidence>
<feature type="compositionally biased region" description="Basic residues" evidence="1">
    <location>
        <begin position="1"/>
        <end position="11"/>
    </location>
</feature>
<dbReference type="Proteomes" id="UP000008021">
    <property type="component" value="Chromosome 4"/>
</dbReference>
<accession>A0A0E0DI08</accession>
<protein>
    <submittedName>
        <fullName evidence="2">Uncharacterized protein</fullName>
    </submittedName>
</protein>
<evidence type="ECO:0000256" key="1">
    <source>
        <dbReference type="SAM" id="MobiDB-lite"/>
    </source>
</evidence>
<reference evidence="2" key="2">
    <citation type="submission" date="2018-05" db="EMBL/GenBank/DDBJ databases">
        <title>OmerRS3 (Oryza meridionalis Reference Sequence Version 3).</title>
        <authorList>
            <person name="Zhang J."/>
            <person name="Kudrna D."/>
            <person name="Lee S."/>
            <person name="Talag J."/>
            <person name="Welchert J."/>
            <person name="Wing R.A."/>
        </authorList>
    </citation>
    <scope>NUCLEOTIDE SEQUENCE [LARGE SCALE GENOMIC DNA]</scope>
    <source>
        <strain evidence="2">OR44</strain>
    </source>
</reference>
<feature type="region of interest" description="Disordered" evidence="1">
    <location>
        <begin position="1"/>
        <end position="33"/>
    </location>
</feature>
<proteinExistence type="predicted"/>
<name>A0A0E0DI08_9ORYZ</name>
<dbReference type="Gramene" id="OMERI04G20220.1">
    <property type="protein sequence ID" value="OMERI04G20220.1"/>
    <property type="gene ID" value="OMERI04G20220"/>
</dbReference>
<evidence type="ECO:0000313" key="3">
    <source>
        <dbReference type="Proteomes" id="UP000008021"/>
    </source>
</evidence>
<dbReference type="AlphaFoldDB" id="A0A0E0DI08"/>
<dbReference type="EnsemblPlants" id="OMERI04G20190.1">
    <property type="protein sequence ID" value="OMERI04G20190.1"/>
    <property type="gene ID" value="OMERI04G20190"/>
</dbReference>
<feature type="region of interest" description="Disordered" evidence="1">
    <location>
        <begin position="45"/>
        <end position="111"/>
    </location>
</feature>
<feature type="compositionally biased region" description="Basic and acidic residues" evidence="1">
    <location>
        <begin position="45"/>
        <end position="60"/>
    </location>
</feature>
<reference evidence="2" key="1">
    <citation type="submission" date="2015-04" db="UniProtKB">
        <authorList>
            <consortium name="EnsemblPlants"/>
        </authorList>
    </citation>
    <scope>IDENTIFICATION</scope>
</reference>
<feature type="compositionally biased region" description="Polar residues" evidence="1">
    <location>
        <begin position="64"/>
        <end position="93"/>
    </location>
</feature>
<keyword evidence="3" id="KW-1185">Reference proteome</keyword>